<dbReference type="InterPro" id="IPR005225">
    <property type="entry name" value="Small_GTP-bd"/>
</dbReference>
<evidence type="ECO:0000256" key="2">
    <source>
        <dbReference type="ARBA" id="ARBA00023134"/>
    </source>
</evidence>
<dbReference type="AlphaFoldDB" id="A0A8S1M810"/>
<dbReference type="FunFam" id="3.40.50.300:FF:000808">
    <property type="entry name" value="Small GTP-binding protein, putative"/>
    <property type="match status" value="1"/>
</dbReference>
<dbReference type="SMART" id="SM00174">
    <property type="entry name" value="RHO"/>
    <property type="match status" value="1"/>
</dbReference>
<gene>
    <name evidence="3" type="ORF">PPRIM_AZ9-3.1.T0560005</name>
</gene>
<dbReference type="PROSITE" id="PS51421">
    <property type="entry name" value="RAS"/>
    <property type="match status" value="1"/>
</dbReference>
<evidence type="ECO:0000313" key="3">
    <source>
        <dbReference type="EMBL" id="CAD8076237.1"/>
    </source>
</evidence>
<accession>A0A8S1M810</accession>
<dbReference type="Pfam" id="PF00071">
    <property type="entry name" value="Ras"/>
    <property type="match status" value="1"/>
</dbReference>
<keyword evidence="2" id="KW-0342">GTP-binding</keyword>
<dbReference type="PROSITE" id="PS51419">
    <property type="entry name" value="RAB"/>
    <property type="match status" value="1"/>
</dbReference>
<evidence type="ECO:0000313" key="4">
    <source>
        <dbReference type="Proteomes" id="UP000688137"/>
    </source>
</evidence>
<dbReference type="OMA" id="FAFETMF"/>
<sequence>MNKNSSQQEVYKIILVGNQGVGKSSILLRYTKDLFNREYNVTVGLEFASKKVTIHDNALTLQIWDTAGQEAFRSIARSFYRNSAAIIIVFKLTSRDSYQSITGWAKDILENSDQGVVISLVGNMIDLEAERTVTKEEGLQKAEEINALYFETSAATGQNIDDIFIYTLEKVSKQLNSIRTNSEQNVRDSIILSQKYSSQPEINQKQTESTNKSCC</sequence>
<dbReference type="CDD" id="cd00154">
    <property type="entry name" value="Rab"/>
    <property type="match status" value="1"/>
</dbReference>
<dbReference type="EMBL" id="CAJJDM010000057">
    <property type="protein sequence ID" value="CAD8076237.1"/>
    <property type="molecule type" value="Genomic_DNA"/>
</dbReference>
<reference evidence="3" key="1">
    <citation type="submission" date="2021-01" db="EMBL/GenBank/DDBJ databases">
        <authorList>
            <consortium name="Genoscope - CEA"/>
            <person name="William W."/>
        </authorList>
    </citation>
    <scope>NUCLEOTIDE SEQUENCE</scope>
</reference>
<dbReference type="InterPro" id="IPR050227">
    <property type="entry name" value="Rab"/>
</dbReference>
<proteinExistence type="predicted"/>
<dbReference type="Proteomes" id="UP000688137">
    <property type="component" value="Unassembled WGS sequence"/>
</dbReference>
<name>A0A8S1M810_PARPR</name>
<dbReference type="GO" id="GO:0003924">
    <property type="term" value="F:GTPase activity"/>
    <property type="evidence" value="ECO:0007669"/>
    <property type="project" value="InterPro"/>
</dbReference>
<dbReference type="SMART" id="SM00175">
    <property type="entry name" value="RAB"/>
    <property type="match status" value="1"/>
</dbReference>
<keyword evidence="4" id="KW-1185">Reference proteome</keyword>
<evidence type="ECO:0000256" key="1">
    <source>
        <dbReference type="ARBA" id="ARBA00022741"/>
    </source>
</evidence>
<keyword evidence="1" id="KW-0547">Nucleotide-binding</keyword>
<dbReference type="InterPro" id="IPR001806">
    <property type="entry name" value="Small_GTPase"/>
</dbReference>
<comment type="caution">
    <text evidence="3">The sequence shown here is derived from an EMBL/GenBank/DDBJ whole genome shotgun (WGS) entry which is preliminary data.</text>
</comment>
<dbReference type="GO" id="GO:0005525">
    <property type="term" value="F:GTP binding"/>
    <property type="evidence" value="ECO:0007669"/>
    <property type="project" value="UniProtKB-KW"/>
</dbReference>
<dbReference type="NCBIfam" id="TIGR00231">
    <property type="entry name" value="small_GTP"/>
    <property type="match status" value="1"/>
</dbReference>
<dbReference type="SMART" id="SM00173">
    <property type="entry name" value="RAS"/>
    <property type="match status" value="1"/>
</dbReference>
<dbReference type="PROSITE" id="PS51420">
    <property type="entry name" value="RHO"/>
    <property type="match status" value="1"/>
</dbReference>
<dbReference type="PANTHER" id="PTHR47977">
    <property type="entry name" value="RAS-RELATED PROTEIN RAB"/>
    <property type="match status" value="1"/>
</dbReference>
<organism evidence="3 4">
    <name type="scientific">Paramecium primaurelia</name>
    <dbReference type="NCBI Taxonomy" id="5886"/>
    <lineage>
        <taxon>Eukaryota</taxon>
        <taxon>Sar</taxon>
        <taxon>Alveolata</taxon>
        <taxon>Ciliophora</taxon>
        <taxon>Intramacronucleata</taxon>
        <taxon>Oligohymenophorea</taxon>
        <taxon>Peniculida</taxon>
        <taxon>Parameciidae</taxon>
        <taxon>Paramecium</taxon>
    </lineage>
</organism>
<protein>
    <submittedName>
        <fullName evidence="3">Uncharacterized protein</fullName>
    </submittedName>
</protein>
<dbReference type="SMART" id="SM00176">
    <property type="entry name" value="RAN"/>
    <property type="match status" value="1"/>
</dbReference>